<keyword evidence="5" id="KW-0378">Hydrolase</keyword>
<gene>
    <name evidence="5" type="ORF">DPRO_1668</name>
</gene>
<dbReference type="Proteomes" id="UP000219215">
    <property type="component" value="Chromosome DPRO"/>
</dbReference>
<sequence length="245" mass="26590">MGYIEHSTLKPVDTVDGSANGGSLNKLEAIIFDLDGTLADVSLDFDLMKTKIAALGEVFLDERPTPGETPALEWLEELVQQTMLRDRDEAMEFRTRGRLVITAMELDAARDGRLFDFTRPALETLSRRGVASGIITRNISAAVRTVFPEIESMVQAFIPREIAVRLKPAPEHLFQALDVLGVQASSSLMVGDHPMDVMTAKNAGAISAAVTSGSVGADEFKALSPDFIASDVEELMDQLIRNGLV</sequence>
<dbReference type="InterPro" id="IPR023214">
    <property type="entry name" value="HAD_sf"/>
</dbReference>
<dbReference type="EC" id="3.1.3.18" evidence="4"/>
<comment type="catalytic activity">
    <reaction evidence="1">
        <text>2-phosphoglycolate + H2O = glycolate + phosphate</text>
        <dbReference type="Rhea" id="RHEA:14369"/>
        <dbReference type="ChEBI" id="CHEBI:15377"/>
        <dbReference type="ChEBI" id="CHEBI:29805"/>
        <dbReference type="ChEBI" id="CHEBI:43474"/>
        <dbReference type="ChEBI" id="CHEBI:58033"/>
        <dbReference type="EC" id="3.1.3.18"/>
    </reaction>
</comment>
<dbReference type="Pfam" id="PF13419">
    <property type="entry name" value="HAD_2"/>
    <property type="match status" value="1"/>
</dbReference>
<proteinExistence type="inferred from homology"/>
<dbReference type="GO" id="GO:0006281">
    <property type="term" value="P:DNA repair"/>
    <property type="evidence" value="ECO:0007669"/>
    <property type="project" value="TreeGrafter"/>
</dbReference>
<dbReference type="Gene3D" id="3.40.50.1000">
    <property type="entry name" value="HAD superfamily/HAD-like"/>
    <property type="match status" value="1"/>
</dbReference>
<evidence type="ECO:0000313" key="6">
    <source>
        <dbReference type="Proteomes" id="UP000219215"/>
    </source>
</evidence>
<organism evidence="5 6">
    <name type="scientific">Pseudodesulfovibrio profundus</name>
    <dbReference type="NCBI Taxonomy" id="57320"/>
    <lineage>
        <taxon>Bacteria</taxon>
        <taxon>Pseudomonadati</taxon>
        <taxon>Thermodesulfobacteriota</taxon>
        <taxon>Desulfovibrionia</taxon>
        <taxon>Desulfovibrionales</taxon>
        <taxon>Desulfovibrionaceae</taxon>
    </lineage>
</organism>
<dbReference type="InterPro" id="IPR050155">
    <property type="entry name" value="HAD-like_hydrolase_sf"/>
</dbReference>
<dbReference type="GO" id="GO:0005829">
    <property type="term" value="C:cytosol"/>
    <property type="evidence" value="ECO:0007669"/>
    <property type="project" value="TreeGrafter"/>
</dbReference>
<dbReference type="PANTHER" id="PTHR43434">
    <property type="entry name" value="PHOSPHOGLYCOLATE PHOSPHATASE"/>
    <property type="match status" value="1"/>
</dbReference>
<dbReference type="EMBL" id="LT907975">
    <property type="protein sequence ID" value="SOB58568.1"/>
    <property type="molecule type" value="Genomic_DNA"/>
</dbReference>
<dbReference type="InterPro" id="IPR036412">
    <property type="entry name" value="HAD-like_sf"/>
</dbReference>
<dbReference type="InterPro" id="IPR041492">
    <property type="entry name" value="HAD_2"/>
</dbReference>
<dbReference type="SFLD" id="SFLDG01129">
    <property type="entry name" value="C1.5:_HAD__Beta-PGM__Phosphata"/>
    <property type="match status" value="1"/>
</dbReference>
<protein>
    <recommendedName>
        <fullName evidence="4">phosphoglycolate phosphatase</fullName>
        <ecNumber evidence="4">3.1.3.18</ecNumber>
    </recommendedName>
</protein>
<dbReference type="GO" id="GO:0008967">
    <property type="term" value="F:phosphoglycolate phosphatase activity"/>
    <property type="evidence" value="ECO:0007669"/>
    <property type="project" value="UniProtKB-EC"/>
</dbReference>
<evidence type="ECO:0000313" key="5">
    <source>
        <dbReference type="EMBL" id="SOB58568.1"/>
    </source>
</evidence>
<reference evidence="6" key="1">
    <citation type="submission" date="2017-09" db="EMBL/GenBank/DDBJ databases">
        <authorList>
            <person name="Regsiter A."/>
            <person name="William W."/>
        </authorList>
    </citation>
    <scope>NUCLEOTIDE SEQUENCE [LARGE SCALE GENOMIC DNA]</scope>
    <source>
        <strain evidence="6">500-1</strain>
    </source>
</reference>
<dbReference type="SFLD" id="SFLDS00003">
    <property type="entry name" value="Haloacid_Dehalogenase"/>
    <property type="match status" value="1"/>
</dbReference>
<name>A0A2C8F740_9BACT</name>
<comment type="similarity">
    <text evidence="3">Belongs to the HAD-like hydrolase superfamily. CbbY/CbbZ/Gph/YieH family.</text>
</comment>
<dbReference type="AlphaFoldDB" id="A0A2C8F740"/>
<dbReference type="KEGG" id="pprf:DPRO_1668"/>
<accession>A0A2C8F740</accession>
<evidence type="ECO:0000256" key="3">
    <source>
        <dbReference type="ARBA" id="ARBA00006171"/>
    </source>
</evidence>
<dbReference type="PANTHER" id="PTHR43434:SF1">
    <property type="entry name" value="PHOSPHOGLYCOLATE PHOSPHATASE"/>
    <property type="match status" value="1"/>
</dbReference>
<keyword evidence="6" id="KW-1185">Reference proteome</keyword>
<evidence type="ECO:0000256" key="1">
    <source>
        <dbReference type="ARBA" id="ARBA00000830"/>
    </source>
</evidence>
<dbReference type="SUPFAM" id="SSF56784">
    <property type="entry name" value="HAD-like"/>
    <property type="match status" value="1"/>
</dbReference>
<comment type="pathway">
    <text evidence="2">Organic acid metabolism; glycolate biosynthesis; glycolate from 2-phosphoglycolate: step 1/1.</text>
</comment>
<dbReference type="RefSeq" id="WP_232005749.1">
    <property type="nucleotide sequence ID" value="NZ_LT907975.1"/>
</dbReference>
<evidence type="ECO:0000256" key="2">
    <source>
        <dbReference type="ARBA" id="ARBA00004818"/>
    </source>
</evidence>
<evidence type="ECO:0000256" key="4">
    <source>
        <dbReference type="ARBA" id="ARBA00013078"/>
    </source>
</evidence>